<keyword evidence="4 8" id="KW-0805">Transcription regulation</keyword>
<feature type="region of interest" description="Disordered" evidence="9">
    <location>
        <begin position="239"/>
        <end position="258"/>
    </location>
</feature>
<evidence type="ECO:0000256" key="5">
    <source>
        <dbReference type="ARBA" id="ARBA00023163"/>
    </source>
</evidence>
<dbReference type="Gene3D" id="3.30.70.2610">
    <property type="match status" value="1"/>
</dbReference>
<dbReference type="Pfam" id="PF18307">
    <property type="entry name" value="Tfb2_C"/>
    <property type="match status" value="1"/>
</dbReference>
<keyword evidence="6 8" id="KW-0234">DNA repair</keyword>
<comment type="subcellular location">
    <subcellularLocation>
        <location evidence="1 8">Nucleus</location>
    </subcellularLocation>
</comment>
<evidence type="ECO:0000259" key="10">
    <source>
        <dbReference type="Pfam" id="PF18307"/>
    </source>
</evidence>
<dbReference type="GO" id="GO:0001671">
    <property type="term" value="F:ATPase activator activity"/>
    <property type="evidence" value="ECO:0007669"/>
    <property type="project" value="InterPro"/>
</dbReference>
<organism evidence="11 12">
    <name type="scientific">Apatococcus lobatus</name>
    <dbReference type="NCBI Taxonomy" id="904363"/>
    <lineage>
        <taxon>Eukaryota</taxon>
        <taxon>Viridiplantae</taxon>
        <taxon>Chlorophyta</taxon>
        <taxon>core chlorophytes</taxon>
        <taxon>Trebouxiophyceae</taxon>
        <taxon>Chlorellales</taxon>
        <taxon>Chlorellaceae</taxon>
        <taxon>Apatococcus</taxon>
    </lineage>
</organism>
<comment type="caution">
    <text evidence="11">The sequence shown here is derived from an EMBL/GenBank/DDBJ whole genome shotgun (WGS) entry which is preliminary data.</text>
</comment>
<dbReference type="AlphaFoldDB" id="A0AAW1RX76"/>
<feature type="compositionally biased region" description="Basic and acidic residues" evidence="9">
    <location>
        <begin position="247"/>
        <end position="258"/>
    </location>
</feature>
<protein>
    <recommendedName>
        <fullName evidence="8">RNA polymerase II transcription factor B subunit 2</fullName>
    </recommendedName>
</protein>
<keyword evidence="5 8" id="KW-0804">Transcription</keyword>
<keyword evidence="3 8" id="KW-0227">DNA damage</keyword>
<dbReference type="Proteomes" id="UP001438707">
    <property type="component" value="Unassembled WGS sequence"/>
</dbReference>
<evidence type="ECO:0000256" key="4">
    <source>
        <dbReference type="ARBA" id="ARBA00023015"/>
    </source>
</evidence>
<evidence type="ECO:0000256" key="1">
    <source>
        <dbReference type="ARBA" id="ARBA00004123"/>
    </source>
</evidence>
<evidence type="ECO:0000256" key="3">
    <source>
        <dbReference type="ARBA" id="ARBA00022763"/>
    </source>
</evidence>
<keyword evidence="7 8" id="KW-0539">Nucleus</keyword>
<dbReference type="GO" id="GO:0000439">
    <property type="term" value="C:transcription factor TFIIH core complex"/>
    <property type="evidence" value="ECO:0007669"/>
    <property type="project" value="InterPro"/>
</dbReference>
<reference evidence="11 12" key="1">
    <citation type="journal article" date="2024" name="Nat. Commun.">
        <title>Phylogenomics reveals the evolutionary origins of lichenization in chlorophyte algae.</title>
        <authorList>
            <person name="Puginier C."/>
            <person name="Libourel C."/>
            <person name="Otte J."/>
            <person name="Skaloud P."/>
            <person name="Haon M."/>
            <person name="Grisel S."/>
            <person name="Petersen M."/>
            <person name="Berrin J.G."/>
            <person name="Delaux P.M."/>
            <person name="Dal Grande F."/>
            <person name="Keller J."/>
        </authorList>
    </citation>
    <scope>NUCLEOTIDE SEQUENCE [LARGE SCALE GENOMIC DNA]</scope>
    <source>
        <strain evidence="11 12">SAG 2145</strain>
    </source>
</reference>
<feature type="domain" description="Transcription factor Tfb2 C-terminal" evidence="10">
    <location>
        <begin position="392"/>
        <end position="459"/>
    </location>
</feature>
<evidence type="ECO:0000313" key="12">
    <source>
        <dbReference type="Proteomes" id="UP001438707"/>
    </source>
</evidence>
<dbReference type="Pfam" id="PF03849">
    <property type="entry name" value="Tfb2"/>
    <property type="match status" value="1"/>
</dbReference>
<evidence type="ECO:0000256" key="2">
    <source>
        <dbReference type="ARBA" id="ARBA00007132"/>
    </source>
</evidence>
<dbReference type="GO" id="GO:0003690">
    <property type="term" value="F:double-stranded DNA binding"/>
    <property type="evidence" value="ECO:0007669"/>
    <property type="project" value="TreeGrafter"/>
</dbReference>
<dbReference type="InterPro" id="IPR004598">
    <property type="entry name" value="TFIIH_p52/Tfb2"/>
</dbReference>
<dbReference type="EMBL" id="JALJOS010000006">
    <property type="protein sequence ID" value="KAK9837917.1"/>
    <property type="molecule type" value="Genomic_DNA"/>
</dbReference>
<evidence type="ECO:0000256" key="8">
    <source>
        <dbReference type="RuleBase" id="RU364024"/>
    </source>
</evidence>
<sequence length="464" mass="52075">MDLAVYLETLPPVTLQRLYQSKWTCQAVLRALPPLAKHYVLRLLFVERPIPARLIDSWHAVKFRSTHELAVEKLARLQLLKPATSQGETMLFLDRTFQASLQEAVCGRGKLGMADVPQDVRQIQPQTEQLDKYARQQWETLLMYLVGSAPCPPSSAPLLGVPSLEFDPILDTAGLTAADARGSRSITEKGFRFLLMDTYNQLWTLLREYLVDADRRSGQVLAEAISFMVQLGFREASHPLPAPAHSSKPDGKASEGHLQERTVSGHLAQLGLLLPFKAGGQVWLCPTRLSMALTGGSSAKSQQDVTEGFCIVETNYRVYAHTDSKLQHAILRLFIRCECLLPNLFVGTLTRESVTSALTCGITADEILQYLRQHAHPQCATRSPVLPEVVADQVRLWQADTQRVKYHTATLYHDFPRPEVFTKAASKAKELGAWLWEDTGQRTFAAITAFHPQIRDYIREIQHQ</sequence>
<dbReference type="PANTHER" id="PTHR13152">
    <property type="entry name" value="TFIIH, POLYPEPTIDE 4"/>
    <property type="match status" value="1"/>
</dbReference>
<evidence type="ECO:0000256" key="7">
    <source>
        <dbReference type="ARBA" id="ARBA00023242"/>
    </source>
</evidence>
<dbReference type="PANTHER" id="PTHR13152:SF0">
    <property type="entry name" value="GENERAL TRANSCRIPTION FACTOR IIH SUBUNIT 4"/>
    <property type="match status" value="1"/>
</dbReference>
<comment type="similarity">
    <text evidence="2 8">Belongs to the TFB2 family.</text>
</comment>
<gene>
    <name evidence="11" type="ORF">WJX74_007653</name>
</gene>
<keyword evidence="12" id="KW-1185">Reference proteome</keyword>
<evidence type="ECO:0000256" key="9">
    <source>
        <dbReference type="SAM" id="MobiDB-lite"/>
    </source>
</evidence>
<accession>A0AAW1RX76</accession>
<dbReference type="GO" id="GO:0005675">
    <property type="term" value="C:transcription factor TFIIH holo complex"/>
    <property type="evidence" value="ECO:0007669"/>
    <property type="project" value="TreeGrafter"/>
</dbReference>
<dbReference type="GO" id="GO:0006289">
    <property type="term" value="P:nucleotide-excision repair"/>
    <property type="evidence" value="ECO:0007669"/>
    <property type="project" value="InterPro"/>
</dbReference>
<name>A0AAW1RX76_9CHLO</name>
<dbReference type="InterPro" id="IPR040662">
    <property type="entry name" value="Tfb2_C"/>
</dbReference>
<evidence type="ECO:0000256" key="6">
    <source>
        <dbReference type="ARBA" id="ARBA00023204"/>
    </source>
</evidence>
<comment type="function">
    <text evidence="8">Component of the general transcription and DNA repair factor IIH (TFIIH) core complex which is involved in general and transcription-coupled nucleotide excision repair (NER) of damaged DNA.</text>
</comment>
<proteinExistence type="inferred from homology"/>
<evidence type="ECO:0000313" key="11">
    <source>
        <dbReference type="EMBL" id="KAK9837917.1"/>
    </source>
</evidence>